<name>A0ABW9JWX6_9FLAO</name>
<organism evidence="1 2">
    <name type="scientific">Chryseobacterium kwangjuense</name>
    <dbReference type="NCBI Taxonomy" id="267125"/>
    <lineage>
        <taxon>Bacteria</taxon>
        <taxon>Pseudomonadati</taxon>
        <taxon>Bacteroidota</taxon>
        <taxon>Flavobacteriia</taxon>
        <taxon>Flavobacteriales</taxon>
        <taxon>Weeksellaceae</taxon>
        <taxon>Chryseobacterium group</taxon>
        <taxon>Chryseobacterium</taxon>
    </lineage>
</organism>
<evidence type="ECO:0000313" key="1">
    <source>
        <dbReference type="EMBL" id="MFN1215539.1"/>
    </source>
</evidence>
<evidence type="ECO:0000313" key="2">
    <source>
        <dbReference type="Proteomes" id="UP001634154"/>
    </source>
</evidence>
<sequence length="64" mass="7356">MKNLKKISREILKTVKGGITPECAQWWSSGKPYYSSEAECLQSPGYDPDNNFGCHNACRRWYVL</sequence>
<comment type="caution">
    <text evidence="1">The sequence shown here is derived from an EMBL/GenBank/DDBJ whole genome shotgun (WGS) entry which is preliminary data.</text>
</comment>
<dbReference type="RefSeq" id="WP_409355361.1">
    <property type="nucleotide sequence ID" value="NZ_JBJXVJ010000001.1"/>
</dbReference>
<proteinExistence type="predicted"/>
<protein>
    <submittedName>
        <fullName evidence="1">Bacteriocin-like protein</fullName>
    </submittedName>
</protein>
<reference evidence="1 2" key="1">
    <citation type="submission" date="2024-12" db="EMBL/GenBank/DDBJ databases">
        <title>Draft genome sequence of Chryseobacterium kwangjuense AG447.</title>
        <authorList>
            <person name="Cheptsov V.S."/>
            <person name="Belov A."/>
            <person name="Zavarzina A.G."/>
        </authorList>
    </citation>
    <scope>NUCLEOTIDE SEQUENCE [LARGE SCALE GENOMIC DNA]</scope>
    <source>
        <strain evidence="1 2">AG447</strain>
    </source>
</reference>
<gene>
    <name evidence="1" type="ORF">ACKW6Q_01020</name>
</gene>
<keyword evidence="2" id="KW-1185">Reference proteome</keyword>
<dbReference type="Proteomes" id="UP001634154">
    <property type="component" value="Unassembled WGS sequence"/>
</dbReference>
<accession>A0ABW9JWX6</accession>
<dbReference type="EMBL" id="JBJXVJ010000001">
    <property type="protein sequence ID" value="MFN1215539.1"/>
    <property type="molecule type" value="Genomic_DNA"/>
</dbReference>
<dbReference type="InterPro" id="IPR058074">
    <property type="entry name" value="Bacteriocin-like"/>
</dbReference>
<dbReference type="NCBIfam" id="NF047798">
    <property type="entry name" value="leader_Chryseo"/>
    <property type="match status" value="1"/>
</dbReference>